<dbReference type="PaxDb" id="3055-EDO97542"/>
<dbReference type="EMBL" id="CM008972">
    <property type="protein sequence ID" value="PNW76376.1"/>
    <property type="molecule type" value="Genomic_DNA"/>
</dbReference>
<proteinExistence type="predicted"/>
<dbReference type="Proteomes" id="UP000006906">
    <property type="component" value="Chromosome 11"/>
</dbReference>
<dbReference type="AlphaFoldDB" id="A0A2K3D771"/>
<sequence length="79" mass="8298">MLAAGKDPSDPAAVAAAKAGRVHDGRPHLGGFYLTCNVKSCNHRQFTSASSPVPVHQCQPAPNLHCCVVRYRTAADLGT</sequence>
<organism evidence="1 2">
    <name type="scientific">Chlamydomonas reinhardtii</name>
    <name type="common">Chlamydomonas smithii</name>
    <dbReference type="NCBI Taxonomy" id="3055"/>
    <lineage>
        <taxon>Eukaryota</taxon>
        <taxon>Viridiplantae</taxon>
        <taxon>Chlorophyta</taxon>
        <taxon>core chlorophytes</taxon>
        <taxon>Chlorophyceae</taxon>
        <taxon>CS clade</taxon>
        <taxon>Chlamydomonadales</taxon>
        <taxon>Chlamydomonadaceae</taxon>
        <taxon>Chlamydomonas</taxon>
    </lineage>
</organism>
<dbReference type="EMBL" id="CM008972">
    <property type="protein sequence ID" value="PNW76374.1"/>
    <property type="molecule type" value="Genomic_DNA"/>
</dbReference>
<evidence type="ECO:0000313" key="2">
    <source>
        <dbReference type="Proteomes" id="UP000006906"/>
    </source>
</evidence>
<reference evidence="1 2" key="1">
    <citation type="journal article" date="2007" name="Science">
        <title>The Chlamydomonas genome reveals the evolution of key animal and plant functions.</title>
        <authorList>
            <person name="Merchant S.S."/>
            <person name="Prochnik S.E."/>
            <person name="Vallon O."/>
            <person name="Harris E.H."/>
            <person name="Karpowicz S.J."/>
            <person name="Witman G.B."/>
            <person name="Terry A."/>
            <person name="Salamov A."/>
            <person name="Fritz-Laylin L.K."/>
            <person name="Marechal-Drouard L."/>
            <person name="Marshall W.F."/>
            <person name="Qu L.H."/>
            <person name="Nelson D.R."/>
            <person name="Sanderfoot A.A."/>
            <person name="Spalding M.H."/>
            <person name="Kapitonov V.V."/>
            <person name="Ren Q."/>
            <person name="Ferris P."/>
            <person name="Lindquist E."/>
            <person name="Shapiro H."/>
            <person name="Lucas S.M."/>
            <person name="Grimwood J."/>
            <person name="Schmutz J."/>
            <person name="Cardol P."/>
            <person name="Cerutti H."/>
            <person name="Chanfreau G."/>
            <person name="Chen C.L."/>
            <person name="Cognat V."/>
            <person name="Croft M.T."/>
            <person name="Dent R."/>
            <person name="Dutcher S."/>
            <person name="Fernandez E."/>
            <person name="Fukuzawa H."/>
            <person name="Gonzalez-Ballester D."/>
            <person name="Gonzalez-Halphen D."/>
            <person name="Hallmann A."/>
            <person name="Hanikenne M."/>
            <person name="Hippler M."/>
            <person name="Inwood W."/>
            <person name="Jabbari K."/>
            <person name="Kalanon M."/>
            <person name="Kuras R."/>
            <person name="Lefebvre P.A."/>
            <person name="Lemaire S.D."/>
            <person name="Lobanov A.V."/>
            <person name="Lohr M."/>
            <person name="Manuell A."/>
            <person name="Meier I."/>
            <person name="Mets L."/>
            <person name="Mittag M."/>
            <person name="Mittelmeier T."/>
            <person name="Moroney J.V."/>
            <person name="Moseley J."/>
            <person name="Napoli C."/>
            <person name="Nedelcu A.M."/>
            <person name="Niyogi K."/>
            <person name="Novoselov S.V."/>
            <person name="Paulsen I.T."/>
            <person name="Pazour G."/>
            <person name="Purton S."/>
            <person name="Ral J.P."/>
            <person name="Riano-Pachon D.M."/>
            <person name="Riekhof W."/>
            <person name="Rymarquis L."/>
            <person name="Schroda M."/>
            <person name="Stern D."/>
            <person name="Umen J."/>
            <person name="Willows R."/>
            <person name="Wilson N."/>
            <person name="Zimmer S.L."/>
            <person name="Allmer J."/>
            <person name="Balk J."/>
            <person name="Bisova K."/>
            <person name="Chen C.J."/>
            <person name="Elias M."/>
            <person name="Gendler K."/>
            <person name="Hauser C."/>
            <person name="Lamb M.R."/>
            <person name="Ledford H."/>
            <person name="Long J.C."/>
            <person name="Minagawa J."/>
            <person name="Page M.D."/>
            <person name="Pan J."/>
            <person name="Pootakham W."/>
            <person name="Roje S."/>
            <person name="Rose A."/>
            <person name="Stahlberg E."/>
            <person name="Terauchi A.M."/>
            <person name="Yang P."/>
            <person name="Ball S."/>
            <person name="Bowler C."/>
            <person name="Dieckmann C.L."/>
            <person name="Gladyshev V.N."/>
            <person name="Green P."/>
            <person name="Jorgensen R."/>
            <person name="Mayfield S."/>
            <person name="Mueller-Roeber B."/>
            <person name="Rajamani S."/>
            <person name="Sayre R.T."/>
            <person name="Brokstein P."/>
            <person name="Dubchak I."/>
            <person name="Goodstein D."/>
            <person name="Hornick L."/>
            <person name="Huang Y.W."/>
            <person name="Jhaveri J."/>
            <person name="Luo Y."/>
            <person name="Martinez D."/>
            <person name="Ngau W.C."/>
            <person name="Otillar B."/>
            <person name="Poliakov A."/>
            <person name="Porter A."/>
            <person name="Szajkowski L."/>
            <person name="Werner G."/>
            <person name="Zhou K."/>
            <person name="Grigoriev I.V."/>
            <person name="Rokhsar D.S."/>
            <person name="Grossman A.R."/>
        </authorList>
    </citation>
    <scope>NUCLEOTIDE SEQUENCE [LARGE SCALE GENOMIC DNA]</scope>
    <source>
        <strain evidence="2">CC-503</strain>
        <strain evidence="1">CC-503 cw92 mt+</strain>
    </source>
</reference>
<gene>
    <name evidence="1" type="ORF">CHLRE_11g467532v5</name>
</gene>
<dbReference type="EMBL" id="CM008972">
    <property type="protein sequence ID" value="PNW76375.1"/>
    <property type="molecule type" value="Genomic_DNA"/>
</dbReference>
<accession>A0A2K3D771</accession>
<reference evidence="1" key="2">
    <citation type="submission" date="2017-07" db="EMBL/GenBank/DDBJ databases">
        <title>WGS assembly of Chlamydomonas reinhardtii.</title>
        <authorList>
            <consortium name="Chlamydomonas Annotation Team"/>
            <consortium name="JGI Annotation Team"/>
            <person name="Merchant S.S."/>
            <person name="Prochnik S.E."/>
            <person name="Vallon O."/>
            <person name="Harris E.H."/>
            <person name="Karpowicz S.J."/>
            <person name="Witman G.B."/>
            <person name="Terry A."/>
            <person name="Salamov A."/>
            <person name="Fritz-Laylin L.K."/>
            <person name="Marechal-Drouard L."/>
            <person name="Marshall W.F."/>
            <person name="Qu L.H."/>
            <person name="Nelson D.R."/>
            <person name="Sanderfoot A.A."/>
            <person name="Spalding M.H."/>
            <person name="Kapitonov V.V."/>
            <person name="Ren Q."/>
            <person name="Ferris P."/>
            <person name="Lindquist E."/>
            <person name="Shapiro H."/>
            <person name="Lucas S.M."/>
            <person name="Grimwood J."/>
            <person name="Schmutz J."/>
            <person name="Grigoriev I.V."/>
            <person name="Rokhsar D.S."/>
        </authorList>
    </citation>
    <scope>NUCLEOTIDE SEQUENCE</scope>
    <source>
        <strain evidence="1">CC-503 cw92 mt+</strain>
    </source>
</reference>
<evidence type="ECO:0000313" key="1">
    <source>
        <dbReference type="EMBL" id="PNW76376.1"/>
    </source>
</evidence>
<protein>
    <submittedName>
        <fullName evidence="1">Uncharacterized protein</fullName>
    </submittedName>
</protein>
<dbReference type="GeneID" id="5726969"/>
<name>A0A2K3D771_CHLRE</name>
<dbReference type="RefSeq" id="XP_042919290.1">
    <property type="nucleotide sequence ID" value="XM_043067291.1"/>
</dbReference>
<dbReference type="Gramene" id="PNW76374">
    <property type="protein sequence ID" value="PNW76374"/>
    <property type="gene ID" value="CHLRE_11g467532v5"/>
</dbReference>
<dbReference type="KEGG" id="cre:CHLRE_11g467532v5"/>
<keyword evidence="2" id="KW-1185">Reference proteome</keyword>
<dbReference type="Gramene" id="PNW76376">
    <property type="protein sequence ID" value="PNW76376"/>
    <property type="gene ID" value="CHLRE_11g467532v5"/>
</dbReference>
<dbReference type="ExpressionAtlas" id="A0A2K3D771">
    <property type="expression patterns" value="baseline and differential"/>
</dbReference>
<dbReference type="RefSeq" id="XP_042919291.1">
    <property type="nucleotide sequence ID" value="XM_043067290.1"/>
</dbReference>
<dbReference type="Gramene" id="PNW76375">
    <property type="protein sequence ID" value="PNW76375"/>
    <property type="gene ID" value="CHLRE_11g467532v5"/>
</dbReference>
<dbReference type="RefSeq" id="XP_042919292.1">
    <property type="nucleotide sequence ID" value="XM_043067289.1"/>
</dbReference>